<comment type="caution">
    <text evidence="2">The sequence shown here is derived from an EMBL/GenBank/DDBJ whole genome shotgun (WGS) entry which is preliminary data.</text>
</comment>
<dbReference type="InterPro" id="IPR051043">
    <property type="entry name" value="Sulfatase_Mod_Factor_Kinase"/>
</dbReference>
<accession>A0A0B0EK78</accession>
<dbReference type="Proteomes" id="UP000030652">
    <property type="component" value="Unassembled WGS sequence"/>
</dbReference>
<dbReference type="Gene3D" id="3.90.1580.10">
    <property type="entry name" value="paralog of FGE (formylglycine-generating enzyme)"/>
    <property type="match status" value="1"/>
</dbReference>
<dbReference type="PANTHER" id="PTHR23150:SF19">
    <property type="entry name" value="FORMYLGLYCINE-GENERATING ENZYME"/>
    <property type="match status" value="1"/>
</dbReference>
<dbReference type="PANTHER" id="PTHR23150">
    <property type="entry name" value="SULFATASE MODIFYING FACTOR 1, 2"/>
    <property type="match status" value="1"/>
</dbReference>
<organism evidence="2 3">
    <name type="scientific">Candidatus Scalindua brodae</name>
    <dbReference type="NCBI Taxonomy" id="237368"/>
    <lineage>
        <taxon>Bacteria</taxon>
        <taxon>Pseudomonadati</taxon>
        <taxon>Planctomycetota</taxon>
        <taxon>Candidatus Brocadiia</taxon>
        <taxon>Candidatus Brocadiales</taxon>
        <taxon>Candidatus Scalinduaceae</taxon>
        <taxon>Candidatus Scalindua</taxon>
    </lineage>
</organism>
<name>A0A0B0EK78_9BACT</name>
<dbReference type="InterPro" id="IPR016187">
    <property type="entry name" value="CTDL_fold"/>
</dbReference>
<dbReference type="SUPFAM" id="SSF56436">
    <property type="entry name" value="C-type lectin-like"/>
    <property type="match status" value="1"/>
</dbReference>
<evidence type="ECO:0000259" key="1">
    <source>
        <dbReference type="Pfam" id="PF03781"/>
    </source>
</evidence>
<sequence length="270" mass="31505">MTESTVISDKDKSGTVGYTQSFKLGETVLIPKGIFLYGEDKTKNDSIKNDYKIDVYPVTNKQYKEFMDETDHEVPYSDNEDEKPYCWNKNNRTYPEGLGNHPVVLVSHNDAINFCRWRSEKEGIEVRLPTEYEWEKAARGRDGREYPWGNEFDFNKLNCADYHVKKELKDYDEWDKVFNKEFYKNNKMKALTTEVGRFTYGASQFGCHDVAGNVWEWTSSPYDKSKDTFVLRGGSWYYSSSGCRCAYRNDDVPGSRNYNIGFRCARTLTL</sequence>
<dbReference type="eggNOG" id="COG1262">
    <property type="taxonomic scope" value="Bacteria"/>
</dbReference>
<reference evidence="2 3" key="1">
    <citation type="submission" date="2014-10" db="EMBL/GenBank/DDBJ databases">
        <title>Draft genome of anammox bacterium scalindua brodae, obtained using differential coverage binning of sequence data from two enrichment reactors.</title>
        <authorList>
            <person name="Speth D.R."/>
            <person name="Russ L."/>
            <person name="Kartal B."/>
            <person name="Op den Camp H.J."/>
            <person name="Dutilh B.E."/>
            <person name="Jetten M.S."/>
        </authorList>
    </citation>
    <scope>NUCLEOTIDE SEQUENCE [LARGE SCALE GENOMIC DNA]</scope>
    <source>
        <strain evidence="2">RU1</strain>
    </source>
</reference>
<protein>
    <recommendedName>
        <fullName evidence="1">Sulfatase-modifying factor enzyme-like domain-containing protein</fullName>
    </recommendedName>
</protein>
<dbReference type="Pfam" id="PF03781">
    <property type="entry name" value="FGE-sulfatase"/>
    <property type="match status" value="1"/>
</dbReference>
<dbReference type="InterPro" id="IPR042095">
    <property type="entry name" value="SUMF_sf"/>
</dbReference>
<feature type="domain" description="Sulfatase-modifying factor enzyme-like" evidence="1">
    <location>
        <begin position="25"/>
        <end position="266"/>
    </location>
</feature>
<dbReference type="EMBL" id="JRYO01000215">
    <property type="protein sequence ID" value="KHE91115.1"/>
    <property type="molecule type" value="Genomic_DNA"/>
</dbReference>
<dbReference type="InterPro" id="IPR005532">
    <property type="entry name" value="SUMF_dom"/>
</dbReference>
<gene>
    <name evidence="2" type="ORF">SCABRO_03102</name>
</gene>
<proteinExistence type="predicted"/>
<evidence type="ECO:0000313" key="3">
    <source>
        <dbReference type="Proteomes" id="UP000030652"/>
    </source>
</evidence>
<evidence type="ECO:0000313" key="2">
    <source>
        <dbReference type="EMBL" id="KHE91115.1"/>
    </source>
</evidence>
<dbReference type="GO" id="GO:0120147">
    <property type="term" value="F:formylglycine-generating oxidase activity"/>
    <property type="evidence" value="ECO:0007669"/>
    <property type="project" value="TreeGrafter"/>
</dbReference>
<dbReference type="AlphaFoldDB" id="A0A0B0EK78"/>